<dbReference type="AlphaFoldDB" id="A0AAN6X0I6"/>
<feature type="compositionally biased region" description="Low complexity" evidence="1">
    <location>
        <begin position="26"/>
        <end position="41"/>
    </location>
</feature>
<proteinExistence type="predicted"/>
<gene>
    <name evidence="2" type="ORF">QBC35DRAFT_538896</name>
</gene>
<dbReference type="Proteomes" id="UP001302126">
    <property type="component" value="Unassembled WGS sequence"/>
</dbReference>
<evidence type="ECO:0000313" key="2">
    <source>
        <dbReference type="EMBL" id="KAK4191026.1"/>
    </source>
</evidence>
<comment type="caution">
    <text evidence="2">The sequence shown here is derived from an EMBL/GenBank/DDBJ whole genome shotgun (WGS) entry which is preliminary data.</text>
</comment>
<sequence>MEGLAITSAIVLAAVTKTKISPPFPDSSSSLRSLLPPTRSRSAPDHYPAEPLSIRASFLFLLWTTLREALEFISLLNHSERRPFFHSSPDHSQEGPCFHFVSTRLLSFPTKASSFFLLPGNSTGHLELVPHDEDFRCSPTQVRVGNINANQSRSDGSFFRRYKRPVGYYTAPRCSTPELIGTKTLTDRPESSQQRARVCMPKDAIVVLSLVRRVPGDCRFPGPRKPVSRSIYLPGHTTDTFPIFIKFADSYLPEKAEIVVFGSKTLIITPVGAPLRIQIYYLLENELGRDGSGTPIWECLPETIRGVRRARTPIERRWYSIILKVAATIRLTGIAVVLMSLADLLKLACRLNLVPVDSHCSQESPKPQFRQQWEVDPSSSRLDLKSHGQRIFGMNRVLTHMVSMEPGGSLMQRPHDGYLHRRYTSDCIATYHGGPPMPTQVYYLLKIELWPERVLGPQSGRRPQKPFEGLGGLKTPSSADGISPSSRC</sequence>
<organism evidence="2 3">
    <name type="scientific">Podospora australis</name>
    <dbReference type="NCBI Taxonomy" id="1536484"/>
    <lineage>
        <taxon>Eukaryota</taxon>
        <taxon>Fungi</taxon>
        <taxon>Dikarya</taxon>
        <taxon>Ascomycota</taxon>
        <taxon>Pezizomycotina</taxon>
        <taxon>Sordariomycetes</taxon>
        <taxon>Sordariomycetidae</taxon>
        <taxon>Sordariales</taxon>
        <taxon>Podosporaceae</taxon>
        <taxon>Podospora</taxon>
    </lineage>
</organism>
<evidence type="ECO:0000256" key="1">
    <source>
        <dbReference type="SAM" id="MobiDB-lite"/>
    </source>
</evidence>
<protein>
    <submittedName>
        <fullName evidence="2">Uncharacterized protein</fullName>
    </submittedName>
</protein>
<accession>A0AAN6X0I6</accession>
<reference evidence="2" key="1">
    <citation type="journal article" date="2023" name="Mol. Phylogenet. Evol.">
        <title>Genome-scale phylogeny and comparative genomics of the fungal order Sordariales.</title>
        <authorList>
            <person name="Hensen N."/>
            <person name="Bonometti L."/>
            <person name="Westerberg I."/>
            <person name="Brannstrom I.O."/>
            <person name="Guillou S."/>
            <person name="Cros-Aarteil S."/>
            <person name="Calhoun S."/>
            <person name="Haridas S."/>
            <person name="Kuo A."/>
            <person name="Mondo S."/>
            <person name="Pangilinan J."/>
            <person name="Riley R."/>
            <person name="LaButti K."/>
            <person name="Andreopoulos B."/>
            <person name="Lipzen A."/>
            <person name="Chen C."/>
            <person name="Yan M."/>
            <person name="Daum C."/>
            <person name="Ng V."/>
            <person name="Clum A."/>
            <person name="Steindorff A."/>
            <person name="Ohm R.A."/>
            <person name="Martin F."/>
            <person name="Silar P."/>
            <person name="Natvig D.O."/>
            <person name="Lalanne C."/>
            <person name="Gautier V."/>
            <person name="Ament-Velasquez S.L."/>
            <person name="Kruys A."/>
            <person name="Hutchinson M.I."/>
            <person name="Powell A.J."/>
            <person name="Barry K."/>
            <person name="Miller A.N."/>
            <person name="Grigoriev I.V."/>
            <person name="Debuchy R."/>
            <person name="Gladieux P."/>
            <person name="Hiltunen Thoren M."/>
            <person name="Johannesson H."/>
        </authorList>
    </citation>
    <scope>NUCLEOTIDE SEQUENCE</scope>
    <source>
        <strain evidence="2">PSN309</strain>
    </source>
</reference>
<evidence type="ECO:0000313" key="3">
    <source>
        <dbReference type="Proteomes" id="UP001302126"/>
    </source>
</evidence>
<reference evidence="2" key="2">
    <citation type="submission" date="2023-05" db="EMBL/GenBank/DDBJ databases">
        <authorList>
            <consortium name="Lawrence Berkeley National Laboratory"/>
            <person name="Steindorff A."/>
            <person name="Hensen N."/>
            <person name="Bonometti L."/>
            <person name="Westerberg I."/>
            <person name="Brannstrom I.O."/>
            <person name="Guillou S."/>
            <person name="Cros-Aarteil S."/>
            <person name="Calhoun S."/>
            <person name="Haridas S."/>
            <person name="Kuo A."/>
            <person name="Mondo S."/>
            <person name="Pangilinan J."/>
            <person name="Riley R."/>
            <person name="Labutti K."/>
            <person name="Andreopoulos B."/>
            <person name="Lipzen A."/>
            <person name="Chen C."/>
            <person name="Yanf M."/>
            <person name="Daum C."/>
            <person name="Ng V."/>
            <person name="Clum A."/>
            <person name="Ohm R."/>
            <person name="Martin F."/>
            <person name="Silar P."/>
            <person name="Natvig D."/>
            <person name="Lalanne C."/>
            <person name="Gautier V."/>
            <person name="Ament-Velasquez S.L."/>
            <person name="Kruys A."/>
            <person name="Hutchinson M.I."/>
            <person name="Powell A.J."/>
            <person name="Barry K."/>
            <person name="Miller A.N."/>
            <person name="Grigoriev I.V."/>
            <person name="Debuchy R."/>
            <person name="Gladieux P."/>
            <person name="Thoren M.H."/>
            <person name="Johannesson H."/>
        </authorList>
    </citation>
    <scope>NUCLEOTIDE SEQUENCE</scope>
    <source>
        <strain evidence="2">PSN309</strain>
    </source>
</reference>
<name>A0AAN6X0I6_9PEZI</name>
<keyword evidence="3" id="KW-1185">Reference proteome</keyword>
<dbReference type="EMBL" id="MU864361">
    <property type="protein sequence ID" value="KAK4191026.1"/>
    <property type="molecule type" value="Genomic_DNA"/>
</dbReference>
<feature type="compositionally biased region" description="Polar residues" evidence="1">
    <location>
        <begin position="475"/>
        <end position="488"/>
    </location>
</feature>
<feature type="region of interest" description="Disordered" evidence="1">
    <location>
        <begin position="456"/>
        <end position="488"/>
    </location>
</feature>
<feature type="region of interest" description="Disordered" evidence="1">
    <location>
        <begin position="22"/>
        <end position="46"/>
    </location>
</feature>